<keyword evidence="2" id="KW-1003">Cell membrane</keyword>
<feature type="domain" description="Cardiolipin synthase N-terminal" evidence="7">
    <location>
        <begin position="20"/>
        <end position="62"/>
    </location>
</feature>
<evidence type="ECO:0000259" key="7">
    <source>
        <dbReference type="Pfam" id="PF13396"/>
    </source>
</evidence>
<proteinExistence type="predicted"/>
<evidence type="ECO:0000256" key="4">
    <source>
        <dbReference type="ARBA" id="ARBA00022989"/>
    </source>
</evidence>
<dbReference type="Pfam" id="PF13396">
    <property type="entry name" value="PLDc_N"/>
    <property type="match status" value="1"/>
</dbReference>
<dbReference type="RefSeq" id="WP_238164998.1">
    <property type="nucleotide sequence ID" value="NZ_BFBR01000007.1"/>
</dbReference>
<evidence type="ECO:0000313" key="9">
    <source>
        <dbReference type="Proteomes" id="UP000245086"/>
    </source>
</evidence>
<dbReference type="AlphaFoldDB" id="A0A2P2ECF5"/>
<dbReference type="InterPro" id="IPR027379">
    <property type="entry name" value="CLS_N"/>
</dbReference>
<evidence type="ECO:0000256" key="1">
    <source>
        <dbReference type="ARBA" id="ARBA00004651"/>
    </source>
</evidence>
<organism evidence="8 9">
    <name type="scientific">Candidatus Phycosocius bacilliformis</name>
    <dbReference type="NCBI Taxonomy" id="1445552"/>
    <lineage>
        <taxon>Bacteria</taxon>
        <taxon>Pseudomonadati</taxon>
        <taxon>Pseudomonadota</taxon>
        <taxon>Alphaproteobacteria</taxon>
        <taxon>Caulobacterales</taxon>
        <taxon>Caulobacterales incertae sedis</taxon>
        <taxon>Candidatus Phycosocius</taxon>
    </lineage>
</organism>
<sequence length="70" mass="7876">MFGMEWNNGFTFGFLFALVLGLWAVINVLQNDRTGPFGKAVWSVLVLFVPYIGFIAWLLIGPKATRKRIG</sequence>
<dbReference type="EMBL" id="BFBR01000007">
    <property type="protein sequence ID" value="GBF58742.1"/>
    <property type="molecule type" value="Genomic_DNA"/>
</dbReference>
<comment type="caution">
    <text evidence="8">The sequence shown here is derived from an EMBL/GenBank/DDBJ whole genome shotgun (WGS) entry which is preliminary data.</text>
</comment>
<name>A0A2P2ECF5_9PROT</name>
<keyword evidence="9" id="KW-1185">Reference proteome</keyword>
<evidence type="ECO:0000256" key="6">
    <source>
        <dbReference type="SAM" id="Phobius"/>
    </source>
</evidence>
<protein>
    <recommendedName>
        <fullName evidence="7">Cardiolipin synthase N-terminal domain-containing protein</fullName>
    </recommendedName>
</protein>
<dbReference type="GO" id="GO:0005886">
    <property type="term" value="C:plasma membrane"/>
    <property type="evidence" value="ECO:0007669"/>
    <property type="project" value="UniProtKB-SubCell"/>
</dbReference>
<feature type="transmembrane region" description="Helical" evidence="6">
    <location>
        <begin position="40"/>
        <end position="60"/>
    </location>
</feature>
<evidence type="ECO:0000313" key="8">
    <source>
        <dbReference type="EMBL" id="GBF58742.1"/>
    </source>
</evidence>
<keyword evidence="4 6" id="KW-1133">Transmembrane helix</keyword>
<keyword evidence="5 6" id="KW-0472">Membrane</keyword>
<gene>
    <name evidence="8" type="ORF">PbB2_02430</name>
</gene>
<reference evidence="8 9" key="1">
    <citation type="journal article" date="2018" name="Genome Announc.">
        <title>Draft Genome Sequence of "Candidatus Phycosocius bacilliformis," an Alphaproteobacterial Ectosymbiont of the Hydrocarbon-Producing Green Alga Botryococcus braunii.</title>
        <authorList>
            <person name="Tanabe Y."/>
            <person name="Yamaguchi H."/>
            <person name="Watanabe M.M."/>
        </authorList>
    </citation>
    <scope>NUCLEOTIDE SEQUENCE [LARGE SCALE GENOMIC DNA]</scope>
    <source>
        <strain evidence="8 9">BOTRYCO-2</strain>
    </source>
</reference>
<evidence type="ECO:0000256" key="2">
    <source>
        <dbReference type="ARBA" id="ARBA00022475"/>
    </source>
</evidence>
<keyword evidence="3 6" id="KW-0812">Transmembrane</keyword>
<accession>A0A2P2ECF5</accession>
<evidence type="ECO:0000256" key="3">
    <source>
        <dbReference type="ARBA" id="ARBA00022692"/>
    </source>
</evidence>
<comment type="subcellular location">
    <subcellularLocation>
        <location evidence="1">Cell membrane</location>
        <topology evidence="1">Multi-pass membrane protein</topology>
    </subcellularLocation>
</comment>
<dbReference type="Proteomes" id="UP000245086">
    <property type="component" value="Unassembled WGS sequence"/>
</dbReference>
<evidence type="ECO:0000256" key="5">
    <source>
        <dbReference type="ARBA" id="ARBA00023136"/>
    </source>
</evidence>